<reference evidence="2" key="2">
    <citation type="submission" date="2025-09" db="UniProtKB">
        <authorList>
            <consortium name="Ensembl"/>
        </authorList>
    </citation>
    <scope>IDENTIFICATION</scope>
</reference>
<organism evidence="2 3">
    <name type="scientific">Strix occidentalis caurina</name>
    <name type="common">northern spotted owl</name>
    <dbReference type="NCBI Taxonomy" id="311401"/>
    <lineage>
        <taxon>Eukaryota</taxon>
        <taxon>Metazoa</taxon>
        <taxon>Chordata</taxon>
        <taxon>Craniata</taxon>
        <taxon>Vertebrata</taxon>
        <taxon>Euteleostomi</taxon>
        <taxon>Archelosauria</taxon>
        <taxon>Archosauria</taxon>
        <taxon>Dinosauria</taxon>
        <taxon>Saurischia</taxon>
        <taxon>Theropoda</taxon>
        <taxon>Coelurosauria</taxon>
        <taxon>Aves</taxon>
        <taxon>Neognathae</taxon>
        <taxon>Neoaves</taxon>
        <taxon>Telluraves</taxon>
        <taxon>Strigiformes</taxon>
        <taxon>Strigidae</taxon>
        <taxon>Strix</taxon>
    </lineage>
</organism>
<accession>A0A8D0FPK2</accession>
<name>A0A8D0FPK2_STROC</name>
<evidence type="ECO:0000313" key="3">
    <source>
        <dbReference type="Proteomes" id="UP000694551"/>
    </source>
</evidence>
<keyword evidence="3" id="KW-1185">Reference proteome</keyword>
<evidence type="ECO:0000313" key="2">
    <source>
        <dbReference type="Ensembl" id="ENSSOCP00000018415.1"/>
    </source>
</evidence>
<keyword evidence="1" id="KW-0472">Membrane</keyword>
<dbReference type="Pfam" id="PF15228">
    <property type="entry name" value="DAP"/>
    <property type="match status" value="1"/>
</dbReference>
<keyword evidence="1" id="KW-0812">Transmembrane</keyword>
<dbReference type="AlphaFoldDB" id="A0A8D0FPK2"/>
<proteinExistence type="predicted"/>
<feature type="transmembrane region" description="Helical" evidence="1">
    <location>
        <begin position="6"/>
        <end position="25"/>
    </location>
</feature>
<protein>
    <submittedName>
        <fullName evidence="2">Uncharacterized protein</fullName>
    </submittedName>
</protein>
<sequence>MLFIWLFFHIFQLHVLVVSFVPAVLRPALSWSCFLIPQKSLLFSLFILSWGDKDFPPTAAPVAHQRPQPCLEKLPLHINQLIQQEEPRV</sequence>
<evidence type="ECO:0000256" key="1">
    <source>
        <dbReference type="SAM" id="Phobius"/>
    </source>
</evidence>
<keyword evidence="1" id="KW-1133">Transmembrane helix</keyword>
<reference evidence="2" key="1">
    <citation type="submission" date="2025-08" db="UniProtKB">
        <authorList>
            <consortium name="Ensembl"/>
        </authorList>
    </citation>
    <scope>IDENTIFICATION</scope>
</reference>
<dbReference type="Proteomes" id="UP000694551">
    <property type="component" value="Unplaced"/>
</dbReference>
<dbReference type="Ensembl" id="ENSSOCT00000018886.1">
    <property type="protein sequence ID" value="ENSSOCP00000018415.1"/>
    <property type="gene ID" value="ENSSOCG00000013809.1"/>
</dbReference>
<dbReference type="InterPro" id="IPR024130">
    <property type="entry name" value="DAP1/DAPL1"/>
</dbReference>